<organism evidence="5 6">
    <name type="scientific">Amycolatopsis taiwanensis</name>
    <dbReference type="NCBI Taxonomy" id="342230"/>
    <lineage>
        <taxon>Bacteria</taxon>
        <taxon>Bacillati</taxon>
        <taxon>Actinomycetota</taxon>
        <taxon>Actinomycetes</taxon>
        <taxon>Pseudonocardiales</taxon>
        <taxon>Pseudonocardiaceae</taxon>
        <taxon>Amycolatopsis</taxon>
    </lineage>
</organism>
<sequence length="456" mass="48174">MDAIRTYVERNRARHEQELAEWVAVPSVSATGEGMPEAAEHARLLVESSGLTPRIVETGGWPLVTGHAPGPDGSPHVVIYGHYDVQPPGPLGEWDSPPFQASIRDGRMYGRGTGDNKGQHLAQLLALRALRDQGGLPCSVTVVLDGEEEIGSPHLTDTLASLREEIDADLAVWSDGPVHDAYEPTVSLGVRGALSFEIIVRGGNTALHSGNWGNVAPNPAWELVWLLASMRGPDGRIAMRGHDAGVTPLTSQERDALRALPVDTAAVLAGAGLDRMDAYPAPDGADPADGPGYNERLALPTFSINSLSCLDGDDHRTVIPAVAVARCDMRLACGQRVKTVQDAVRAHVQAHLPHAEVRFKVGMEPSRTLPDAPFAEAVVRGVGDAAGKPALLVPAQGGSLPIAALTDGLGLPCYGIPLANVDERNHAPNENLELRRFHEGIVTAASALLSIAGAQR</sequence>
<dbReference type="GO" id="GO:0006508">
    <property type="term" value="P:proteolysis"/>
    <property type="evidence" value="ECO:0007669"/>
    <property type="project" value="UniProtKB-KW"/>
</dbReference>
<evidence type="ECO:0000256" key="3">
    <source>
        <dbReference type="ARBA" id="ARBA00022801"/>
    </source>
</evidence>
<gene>
    <name evidence="5" type="ORF">Atai01_15200</name>
</gene>
<proteinExistence type="predicted"/>
<keyword evidence="2" id="KW-0479">Metal-binding</keyword>
<dbReference type="InterPro" id="IPR051458">
    <property type="entry name" value="Cyt/Met_Dipeptidase"/>
</dbReference>
<dbReference type="Gene3D" id="3.40.630.10">
    <property type="entry name" value="Zn peptidases"/>
    <property type="match status" value="1"/>
</dbReference>
<dbReference type="Pfam" id="PF01546">
    <property type="entry name" value="Peptidase_M20"/>
    <property type="match status" value="1"/>
</dbReference>
<dbReference type="RefSeq" id="WP_285486340.1">
    <property type="nucleotide sequence ID" value="NZ_BSTI01000003.1"/>
</dbReference>
<dbReference type="InterPro" id="IPR002933">
    <property type="entry name" value="Peptidase_M20"/>
</dbReference>
<comment type="caution">
    <text evidence="5">The sequence shown here is derived from an EMBL/GenBank/DDBJ whole genome shotgun (WGS) entry which is preliminary data.</text>
</comment>
<reference evidence="5" key="1">
    <citation type="submission" date="2023-03" db="EMBL/GenBank/DDBJ databases">
        <title>Amycolatopsis taiwanensis NBRC 103393.</title>
        <authorList>
            <person name="Ichikawa N."/>
            <person name="Sato H."/>
            <person name="Tonouchi N."/>
        </authorList>
    </citation>
    <scope>NUCLEOTIDE SEQUENCE</scope>
    <source>
        <strain evidence="5">NBRC 103393</strain>
    </source>
</reference>
<dbReference type="SUPFAM" id="SSF53187">
    <property type="entry name" value="Zn-dependent exopeptidases"/>
    <property type="match status" value="1"/>
</dbReference>
<keyword evidence="6" id="KW-1185">Reference proteome</keyword>
<dbReference type="EMBL" id="BSTI01000003">
    <property type="protein sequence ID" value="GLY64901.1"/>
    <property type="molecule type" value="Genomic_DNA"/>
</dbReference>
<evidence type="ECO:0000256" key="2">
    <source>
        <dbReference type="ARBA" id="ARBA00022723"/>
    </source>
</evidence>
<dbReference type="Pfam" id="PF07687">
    <property type="entry name" value="M20_dimer"/>
    <property type="match status" value="1"/>
</dbReference>
<dbReference type="PANTHER" id="PTHR43270">
    <property type="entry name" value="BETA-ALA-HIS DIPEPTIDASE"/>
    <property type="match status" value="1"/>
</dbReference>
<keyword evidence="3" id="KW-0378">Hydrolase</keyword>
<name>A0A9W6QVP6_9PSEU</name>
<evidence type="ECO:0000313" key="6">
    <source>
        <dbReference type="Proteomes" id="UP001165136"/>
    </source>
</evidence>
<accession>A0A9W6QVP6</accession>
<feature type="domain" description="Peptidase M20 dimerisation" evidence="4">
    <location>
        <begin position="189"/>
        <end position="355"/>
    </location>
</feature>
<keyword evidence="1" id="KW-0645">Protease</keyword>
<dbReference type="Gene3D" id="3.30.70.360">
    <property type="match status" value="1"/>
</dbReference>
<evidence type="ECO:0000313" key="5">
    <source>
        <dbReference type="EMBL" id="GLY64901.1"/>
    </source>
</evidence>
<dbReference type="Proteomes" id="UP001165136">
    <property type="component" value="Unassembled WGS sequence"/>
</dbReference>
<dbReference type="GO" id="GO:0008233">
    <property type="term" value="F:peptidase activity"/>
    <property type="evidence" value="ECO:0007669"/>
    <property type="project" value="UniProtKB-KW"/>
</dbReference>
<evidence type="ECO:0000259" key="4">
    <source>
        <dbReference type="Pfam" id="PF07687"/>
    </source>
</evidence>
<dbReference type="AlphaFoldDB" id="A0A9W6QVP6"/>
<protein>
    <submittedName>
        <fullName evidence="5">Peptidase M20</fullName>
    </submittedName>
</protein>
<dbReference type="InterPro" id="IPR011650">
    <property type="entry name" value="Peptidase_M20_dimer"/>
</dbReference>
<dbReference type="PANTHER" id="PTHR43270:SF8">
    <property type="entry name" value="DI- AND TRIPEPTIDASE DUG2-RELATED"/>
    <property type="match status" value="1"/>
</dbReference>
<dbReference type="GO" id="GO:0046872">
    <property type="term" value="F:metal ion binding"/>
    <property type="evidence" value="ECO:0007669"/>
    <property type="project" value="UniProtKB-KW"/>
</dbReference>
<evidence type="ECO:0000256" key="1">
    <source>
        <dbReference type="ARBA" id="ARBA00022670"/>
    </source>
</evidence>